<organism evidence="3 4">
    <name type="scientific">Eiseniibacteriota bacterium</name>
    <dbReference type="NCBI Taxonomy" id="2212470"/>
    <lineage>
        <taxon>Bacteria</taxon>
        <taxon>Candidatus Eiseniibacteriota</taxon>
    </lineage>
</organism>
<dbReference type="InterPro" id="IPR002201">
    <property type="entry name" value="Glyco_trans_9"/>
</dbReference>
<dbReference type="Gene3D" id="3.40.50.2000">
    <property type="entry name" value="Glycogen Phosphorylase B"/>
    <property type="match status" value="2"/>
</dbReference>
<dbReference type="GO" id="GO:0005829">
    <property type="term" value="C:cytosol"/>
    <property type="evidence" value="ECO:0007669"/>
    <property type="project" value="TreeGrafter"/>
</dbReference>
<dbReference type="InterPro" id="IPR051199">
    <property type="entry name" value="LPS_LOS_Heptosyltrfase"/>
</dbReference>
<dbReference type="CDD" id="cd03789">
    <property type="entry name" value="GT9_LPS_heptosyltransferase"/>
    <property type="match status" value="1"/>
</dbReference>
<proteinExistence type="predicted"/>
<keyword evidence="1" id="KW-0328">Glycosyltransferase</keyword>
<accession>A0A538TD42</accession>
<keyword evidence="2 3" id="KW-0808">Transferase</keyword>
<evidence type="ECO:0000313" key="3">
    <source>
        <dbReference type="EMBL" id="TMQ61496.1"/>
    </source>
</evidence>
<dbReference type="PANTHER" id="PTHR30160">
    <property type="entry name" value="TETRAACYLDISACCHARIDE 4'-KINASE-RELATED"/>
    <property type="match status" value="1"/>
</dbReference>
<dbReference type="SUPFAM" id="SSF53756">
    <property type="entry name" value="UDP-Glycosyltransferase/glycogen phosphorylase"/>
    <property type="match status" value="1"/>
</dbReference>
<dbReference type="Proteomes" id="UP000320913">
    <property type="component" value="Unassembled WGS sequence"/>
</dbReference>
<dbReference type="Pfam" id="PF01075">
    <property type="entry name" value="Glyco_transf_9"/>
    <property type="match status" value="1"/>
</dbReference>
<evidence type="ECO:0000256" key="1">
    <source>
        <dbReference type="ARBA" id="ARBA00022676"/>
    </source>
</evidence>
<name>A0A538TD42_UNCEI</name>
<gene>
    <name evidence="3" type="ORF">E6K75_01205</name>
</gene>
<evidence type="ECO:0000313" key="4">
    <source>
        <dbReference type="Proteomes" id="UP000320913"/>
    </source>
</evidence>
<protein>
    <submittedName>
        <fullName evidence="3">Glycosyltransferase family 9 protein</fullName>
    </submittedName>
</protein>
<dbReference type="GO" id="GO:0009244">
    <property type="term" value="P:lipopolysaccharide core region biosynthetic process"/>
    <property type="evidence" value="ECO:0007669"/>
    <property type="project" value="TreeGrafter"/>
</dbReference>
<dbReference type="AlphaFoldDB" id="A0A538TD42"/>
<comment type="caution">
    <text evidence="3">The sequence shown here is derived from an EMBL/GenBank/DDBJ whole genome shotgun (WGS) entry which is preliminary data.</text>
</comment>
<dbReference type="GO" id="GO:0008713">
    <property type="term" value="F:ADP-heptose-lipopolysaccharide heptosyltransferase activity"/>
    <property type="evidence" value="ECO:0007669"/>
    <property type="project" value="TreeGrafter"/>
</dbReference>
<evidence type="ECO:0000256" key="2">
    <source>
        <dbReference type="ARBA" id="ARBA00022679"/>
    </source>
</evidence>
<dbReference type="EMBL" id="VBOV01000029">
    <property type="protein sequence ID" value="TMQ61496.1"/>
    <property type="molecule type" value="Genomic_DNA"/>
</dbReference>
<dbReference type="PANTHER" id="PTHR30160:SF1">
    <property type="entry name" value="LIPOPOLYSACCHARIDE 1,2-N-ACETYLGLUCOSAMINETRANSFERASE-RELATED"/>
    <property type="match status" value="1"/>
</dbReference>
<reference evidence="3 4" key="1">
    <citation type="journal article" date="2019" name="Nat. Microbiol.">
        <title>Mediterranean grassland soil C-N compound turnover is dependent on rainfall and depth, and is mediated by genomically divergent microorganisms.</title>
        <authorList>
            <person name="Diamond S."/>
            <person name="Andeer P.F."/>
            <person name="Li Z."/>
            <person name="Crits-Christoph A."/>
            <person name="Burstein D."/>
            <person name="Anantharaman K."/>
            <person name="Lane K.R."/>
            <person name="Thomas B.C."/>
            <person name="Pan C."/>
            <person name="Northen T.R."/>
            <person name="Banfield J.F."/>
        </authorList>
    </citation>
    <scope>NUCLEOTIDE SEQUENCE [LARGE SCALE GENOMIC DNA]</scope>
    <source>
        <strain evidence="3">WS_5</strain>
    </source>
</reference>
<sequence>MAHRRAAAVLRFSSLGDVLLAAHVPAFLKQVDRDRRVVFVTKERFAGLLRGHPDVDRVYALEERGSDPAAPSTAVVGKLGVLIAALRGDGVEEIFDLHQNWRSSRIVTAFPQAKHVLPPKYGLRRRLRVYARWFRPEPVPPLLRTYRSAAGLDPDAPLSPWLRNALSEAELACGSEQAPGGSSGRGFVLLGAGARWETKRWPAAHFATLARRIERELGLGVRYAVTGGERAAQELVPHLQRNETPLFLPFRELAAVAAHARAIVSNDSAVLHLGPALGVPAVGIFGGTVPEFGFARQGPRDEVAEIRLWCRPCGVHGRRRCPLGHHACMKQLHPDLVYEALGRAVGDGIQRATRPSRDAGAASRSSA</sequence>